<proteinExistence type="predicted"/>
<name>A0A091D6M8_FUKDA</name>
<keyword evidence="3" id="KW-1185">Reference proteome</keyword>
<gene>
    <name evidence="2" type="ORF">H920_12448</name>
</gene>
<evidence type="ECO:0000313" key="2">
    <source>
        <dbReference type="EMBL" id="KFO26143.1"/>
    </source>
</evidence>
<accession>A0A091D6M8</accession>
<dbReference type="AlphaFoldDB" id="A0A091D6M8"/>
<dbReference type="Proteomes" id="UP000028990">
    <property type="component" value="Unassembled WGS sequence"/>
</dbReference>
<protein>
    <submittedName>
        <fullName evidence="2">Uncharacterized protein</fullName>
    </submittedName>
</protein>
<dbReference type="EMBL" id="KN123229">
    <property type="protein sequence ID" value="KFO26143.1"/>
    <property type="molecule type" value="Genomic_DNA"/>
</dbReference>
<sequence>MSPFVVTQSLEQTDPRQELISSPNFMFKTAISKAAQTLHMPWTGQSPSDPRCSSGESMWDPCPSRVFSGTVSMNK</sequence>
<evidence type="ECO:0000313" key="3">
    <source>
        <dbReference type="Proteomes" id="UP000028990"/>
    </source>
</evidence>
<feature type="region of interest" description="Disordered" evidence="1">
    <location>
        <begin position="40"/>
        <end position="59"/>
    </location>
</feature>
<organism evidence="2 3">
    <name type="scientific">Fukomys damarensis</name>
    <name type="common">Damaraland mole rat</name>
    <name type="synonym">Cryptomys damarensis</name>
    <dbReference type="NCBI Taxonomy" id="885580"/>
    <lineage>
        <taxon>Eukaryota</taxon>
        <taxon>Metazoa</taxon>
        <taxon>Chordata</taxon>
        <taxon>Craniata</taxon>
        <taxon>Vertebrata</taxon>
        <taxon>Euteleostomi</taxon>
        <taxon>Mammalia</taxon>
        <taxon>Eutheria</taxon>
        <taxon>Euarchontoglires</taxon>
        <taxon>Glires</taxon>
        <taxon>Rodentia</taxon>
        <taxon>Hystricomorpha</taxon>
        <taxon>Bathyergidae</taxon>
        <taxon>Fukomys</taxon>
    </lineage>
</organism>
<evidence type="ECO:0000256" key="1">
    <source>
        <dbReference type="SAM" id="MobiDB-lite"/>
    </source>
</evidence>
<reference evidence="2 3" key="1">
    <citation type="submission" date="2013-11" db="EMBL/GenBank/DDBJ databases">
        <title>The Damaraland mole rat (Fukomys damarensis) genome and evolution of African mole rats.</title>
        <authorList>
            <person name="Gladyshev V.N."/>
            <person name="Fang X."/>
        </authorList>
    </citation>
    <scope>NUCLEOTIDE SEQUENCE [LARGE SCALE GENOMIC DNA]</scope>
    <source>
        <tissue evidence="2">Liver</tissue>
    </source>
</reference>